<evidence type="ECO:0000256" key="2">
    <source>
        <dbReference type="ARBA" id="ARBA00022454"/>
    </source>
</evidence>
<comment type="subunit">
    <text evidence="10">Component of the NDC80 complex.</text>
</comment>
<evidence type="ECO:0000256" key="7">
    <source>
        <dbReference type="ARBA" id="ARBA00023242"/>
    </source>
</evidence>
<comment type="function">
    <text evidence="10">Acts as a component of the essential kinetochore-associated NDC80 complex, which is required for chromosome segregation and spindle checkpoint activity.</text>
</comment>
<feature type="coiled-coil region" evidence="11">
    <location>
        <begin position="459"/>
        <end position="570"/>
    </location>
</feature>
<keyword evidence="9 10" id="KW-0137">Centromere</keyword>
<dbReference type="EMBL" id="BTRK01000003">
    <property type="protein sequence ID" value="GMR43150.1"/>
    <property type="molecule type" value="Genomic_DNA"/>
</dbReference>
<dbReference type="AlphaFoldDB" id="A0AAN4ZSV9"/>
<feature type="compositionally biased region" description="Low complexity" evidence="12">
    <location>
        <begin position="1"/>
        <end position="14"/>
    </location>
</feature>
<keyword evidence="8 10" id="KW-0131">Cell cycle</keyword>
<keyword evidence="5 10" id="KW-0995">Kinetochore</keyword>
<keyword evidence="3 10" id="KW-0132">Cell division</keyword>
<dbReference type="InterPro" id="IPR005550">
    <property type="entry name" value="Kinetochore_Ndc80"/>
</dbReference>
<dbReference type="GO" id="GO:0005634">
    <property type="term" value="C:nucleus"/>
    <property type="evidence" value="ECO:0007669"/>
    <property type="project" value="UniProtKB-SubCell"/>
</dbReference>
<dbReference type="InterPro" id="IPR038273">
    <property type="entry name" value="Ndc80_sf"/>
</dbReference>
<evidence type="ECO:0000256" key="12">
    <source>
        <dbReference type="SAM" id="MobiDB-lite"/>
    </source>
</evidence>
<dbReference type="Proteomes" id="UP001328107">
    <property type="component" value="Unassembled WGS sequence"/>
</dbReference>
<comment type="caution">
    <text evidence="14">The sequence shown here is derived from an EMBL/GenBank/DDBJ whole genome shotgun (WGS) entry which is preliminary data.</text>
</comment>
<dbReference type="GO" id="GO:0051301">
    <property type="term" value="P:cell division"/>
    <property type="evidence" value="ECO:0007669"/>
    <property type="project" value="UniProtKB-UniRule"/>
</dbReference>
<keyword evidence="4 10" id="KW-0498">Mitosis</keyword>
<accession>A0AAN4ZSV9</accession>
<dbReference type="GO" id="GO:0051315">
    <property type="term" value="P:attachment of mitotic spindle microtubules to kinetochore"/>
    <property type="evidence" value="ECO:0007669"/>
    <property type="project" value="UniProtKB-UniRule"/>
</dbReference>
<keyword evidence="2 10" id="KW-0158">Chromosome</keyword>
<comment type="similarity">
    <text evidence="1 10">Belongs to the NDC80/HEC1 family.</text>
</comment>
<evidence type="ECO:0000256" key="9">
    <source>
        <dbReference type="ARBA" id="ARBA00023328"/>
    </source>
</evidence>
<feature type="non-terminal residue" evidence="14">
    <location>
        <position position="1"/>
    </location>
</feature>
<evidence type="ECO:0000256" key="5">
    <source>
        <dbReference type="ARBA" id="ARBA00022838"/>
    </source>
</evidence>
<feature type="coiled-coil region" evidence="11">
    <location>
        <begin position="254"/>
        <end position="391"/>
    </location>
</feature>
<evidence type="ECO:0000256" key="1">
    <source>
        <dbReference type="ARBA" id="ARBA00007050"/>
    </source>
</evidence>
<dbReference type="PANTHER" id="PTHR10643">
    <property type="entry name" value="KINETOCHORE PROTEIN NDC80"/>
    <property type="match status" value="1"/>
</dbReference>
<dbReference type="InterPro" id="IPR055260">
    <property type="entry name" value="Ndc80_CH"/>
</dbReference>
<proteinExistence type="inferred from homology"/>
<name>A0AAN4ZSV9_9BILA</name>
<sequence>ESHTPGPKTPGGPHNTKDKMAFREPRTPVSKTPGVRRNTIDNNGPRSSFAPASSSAAFRRSSSVFGGNLHASTAFKDKRNLQGSKMEMIKKIVTFCNGEFNEADVKQPTRRKFLEIFAYIYGTIDDSYNLVQDAKKSQDDQNAEIIRIFKNLGYPVTIKNSTLQSLGAPNSWPHLLGALTWLIELVDFFNNITLEQFMNNSEDHAILTYQSDAISAKEFFDRKRDNMTENEKNELMEEIIKAQVPKFKSRLEGYLDTESKMQEATLRCKQLEEEIAELETEKQNDRCPMLQEEIKVIESDIQSLEKWFEEVKKDEENVRKVTEMTRRKIEELDVNLADTNAQIKMKQKQIEEQTQRTGLDSSAIRALALEKDSLTAQIKEITNELEKLSKFKYNLAPKANTAVAQEQAKYRRLVQRVYDVRATHLDDKATPLIDSMPSDIKSLLESLSSDVRRLFSKTKSELESRLLDVEQETRQLVEDERRLNDEDARVEKENRAEEVAMEKEDRQRMMERAEWEREISLKEREKQAAEVEKDTILGSQKEIGQLKQEVHAAELDLEEARGKCKAKKAEFDIKLEERMNKQIEILETKILPRRQFVEEEISKLENFNKERAKKNENKKKAMA</sequence>
<evidence type="ECO:0000313" key="15">
    <source>
        <dbReference type="Proteomes" id="UP001328107"/>
    </source>
</evidence>
<protein>
    <recommendedName>
        <fullName evidence="10">Kinetochore protein NDC80</fullName>
    </recommendedName>
</protein>
<dbReference type="Pfam" id="PF03801">
    <property type="entry name" value="Ndc80_HEC"/>
    <property type="match status" value="1"/>
</dbReference>
<evidence type="ECO:0000259" key="13">
    <source>
        <dbReference type="Pfam" id="PF03801"/>
    </source>
</evidence>
<evidence type="ECO:0000256" key="10">
    <source>
        <dbReference type="RuleBase" id="RU368072"/>
    </source>
</evidence>
<evidence type="ECO:0000256" key="3">
    <source>
        <dbReference type="ARBA" id="ARBA00022618"/>
    </source>
</evidence>
<feature type="compositionally biased region" description="Low complexity" evidence="12">
    <location>
        <begin position="45"/>
        <end position="54"/>
    </location>
</feature>
<feature type="domain" description="Kinetochore protein Ndc80 CH" evidence="13">
    <location>
        <begin position="58"/>
        <end position="191"/>
    </location>
</feature>
<feature type="compositionally biased region" description="Basic and acidic residues" evidence="12">
    <location>
        <begin position="15"/>
        <end position="26"/>
    </location>
</feature>
<comment type="subcellular location">
    <subcellularLocation>
        <location evidence="10">Chromosome</location>
        <location evidence="10">Centromere</location>
        <location evidence="10">Kinetochore</location>
    </subcellularLocation>
    <subcellularLocation>
        <location evidence="10">Nucleus</location>
    </subcellularLocation>
</comment>
<dbReference type="Gene3D" id="1.10.418.30">
    <property type="entry name" value="Ncd80 complex, Ncd80 subunit"/>
    <property type="match status" value="1"/>
</dbReference>
<gene>
    <name evidence="14" type="ORF">PMAYCL1PPCAC_13345</name>
</gene>
<keyword evidence="7 10" id="KW-0539">Nucleus</keyword>
<dbReference type="GO" id="GO:0031262">
    <property type="term" value="C:Ndc80 complex"/>
    <property type="evidence" value="ECO:0007669"/>
    <property type="project" value="UniProtKB-UniRule"/>
</dbReference>
<feature type="region of interest" description="Disordered" evidence="12">
    <location>
        <begin position="1"/>
        <end position="54"/>
    </location>
</feature>
<evidence type="ECO:0000256" key="11">
    <source>
        <dbReference type="SAM" id="Coils"/>
    </source>
</evidence>
<evidence type="ECO:0000256" key="6">
    <source>
        <dbReference type="ARBA" id="ARBA00023054"/>
    </source>
</evidence>
<organism evidence="14 15">
    <name type="scientific">Pristionchus mayeri</name>
    <dbReference type="NCBI Taxonomy" id="1317129"/>
    <lineage>
        <taxon>Eukaryota</taxon>
        <taxon>Metazoa</taxon>
        <taxon>Ecdysozoa</taxon>
        <taxon>Nematoda</taxon>
        <taxon>Chromadorea</taxon>
        <taxon>Rhabditida</taxon>
        <taxon>Rhabditina</taxon>
        <taxon>Diplogasteromorpha</taxon>
        <taxon>Diplogasteroidea</taxon>
        <taxon>Neodiplogasteridae</taxon>
        <taxon>Pristionchus</taxon>
    </lineage>
</organism>
<keyword evidence="6 11" id="KW-0175">Coiled coil</keyword>
<keyword evidence="15" id="KW-1185">Reference proteome</keyword>
<evidence type="ECO:0000313" key="14">
    <source>
        <dbReference type="EMBL" id="GMR43150.1"/>
    </source>
</evidence>
<dbReference type="PANTHER" id="PTHR10643:SF2">
    <property type="entry name" value="KINETOCHORE PROTEIN NDC80 HOMOLOG"/>
    <property type="match status" value="1"/>
</dbReference>
<evidence type="ECO:0000256" key="4">
    <source>
        <dbReference type="ARBA" id="ARBA00022776"/>
    </source>
</evidence>
<evidence type="ECO:0000256" key="8">
    <source>
        <dbReference type="ARBA" id="ARBA00023306"/>
    </source>
</evidence>
<reference evidence="15" key="1">
    <citation type="submission" date="2022-10" db="EMBL/GenBank/DDBJ databases">
        <title>Genome assembly of Pristionchus species.</title>
        <authorList>
            <person name="Yoshida K."/>
            <person name="Sommer R.J."/>
        </authorList>
    </citation>
    <scope>NUCLEOTIDE SEQUENCE [LARGE SCALE GENOMIC DNA]</scope>
    <source>
        <strain evidence="15">RS5460</strain>
    </source>
</reference>